<reference evidence="3" key="1">
    <citation type="submission" date="2020-06" db="EMBL/GenBank/DDBJ databases">
        <title>Genomes of multiple members of Pneumocystis genus reveal paths to human pathogen Pneumocystis jirovecii.</title>
        <authorList>
            <person name="Cisse O.H."/>
            <person name="Ma L."/>
            <person name="Dekker J."/>
            <person name="Khil P."/>
            <person name="Jo J."/>
            <person name="Brenchley J."/>
            <person name="Blair R."/>
            <person name="Pahar B."/>
            <person name="Chabe M."/>
            <person name="Van Rompay K.A."/>
            <person name="Keesler R."/>
            <person name="Sukura A."/>
            <person name="Hirsch V."/>
            <person name="Kutty G."/>
            <person name="Liu Y."/>
            <person name="Peng L."/>
            <person name="Chen J."/>
            <person name="Song J."/>
            <person name="Weissenbacher-Lang C."/>
            <person name="Xu J."/>
            <person name="Upham N.S."/>
            <person name="Stajich J.E."/>
            <person name="Cuomo C.A."/>
            <person name="Cushion M.T."/>
            <person name="Kovacs J.A."/>
        </authorList>
    </citation>
    <scope>NUCLEOTIDE SEQUENCE</scope>
    <source>
        <strain evidence="3">2A</strain>
    </source>
</reference>
<protein>
    <recommendedName>
        <fullName evidence="2">CRIM domain-containing protein</fullName>
    </recommendedName>
</protein>
<dbReference type="GO" id="GO:0005886">
    <property type="term" value="C:plasma membrane"/>
    <property type="evidence" value="ECO:0007669"/>
    <property type="project" value="TreeGrafter"/>
</dbReference>
<dbReference type="GO" id="GO:0005546">
    <property type="term" value="F:phosphatidylinositol-4,5-bisphosphate binding"/>
    <property type="evidence" value="ECO:0007669"/>
    <property type="project" value="TreeGrafter"/>
</dbReference>
<dbReference type="Proteomes" id="UP000663699">
    <property type="component" value="Chromosome 3"/>
</dbReference>
<feature type="domain" description="CRIM" evidence="2">
    <location>
        <begin position="243"/>
        <end position="378"/>
    </location>
</feature>
<keyword evidence="4" id="KW-1185">Reference proteome</keyword>
<dbReference type="OrthoDB" id="241990at2759"/>
<dbReference type="PANTHER" id="PTHR13335:SF1">
    <property type="entry name" value="TARGET OF RAPAMYCIN COMPLEX 2 SUBUNIT MAPKAP1"/>
    <property type="match status" value="1"/>
</dbReference>
<evidence type="ECO:0000256" key="1">
    <source>
        <dbReference type="ARBA" id="ARBA00009407"/>
    </source>
</evidence>
<dbReference type="EMBL" id="CP054534">
    <property type="protein sequence ID" value="QSL64743.1"/>
    <property type="molecule type" value="Genomic_DNA"/>
</dbReference>
<dbReference type="InterPro" id="IPR031567">
    <property type="entry name" value="CRIM_dom"/>
</dbReference>
<evidence type="ECO:0000259" key="2">
    <source>
        <dbReference type="Pfam" id="PF16978"/>
    </source>
</evidence>
<gene>
    <name evidence="3" type="ORF">MERGE_002045</name>
</gene>
<evidence type="ECO:0000313" key="4">
    <source>
        <dbReference type="Proteomes" id="UP000663699"/>
    </source>
</evidence>
<evidence type="ECO:0000313" key="3">
    <source>
        <dbReference type="EMBL" id="QSL64743.1"/>
    </source>
</evidence>
<dbReference type="PANTHER" id="PTHR13335">
    <property type="entry name" value="TARGET OF RAPAMYCIN COMPLEX 2 SUBUNIT MAPKAP1"/>
    <property type="match status" value="1"/>
</dbReference>
<comment type="similarity">
    <text evidence="1">Belongs to the SIN1 family.</text>
</comment>
<proteinExistence type="inferred from homology"/>
<name>A0A899FVT6_9ASCO</name>
<sequence>MALLYDSKWLIEGLRTKYLENINDSIGERVIGSKNALLNKKKRHGFSENAFDHKKIVSFYLSGEDSMSSFEEEEVFDEDKSVDIVSQGCDMERSVKRKQRYANESLSILSEKNASNIGESDSEDLELCFLKYLSKEKGKLKSKSIDIYRRDSRENLASMMKNQCLVSGFESKDIGRQYRVQSRGLKNNESTISYSNDVLSKSLESIYRNETSYNSYSSYMEEGCLNFSRKSYPFTQSSHKRSSLLTILIKTGTKIQTNPLADIFACFSGKGDLSPLRLKIYRPSGKDPKKSVSVVIKRIATVSDVIGFSLYCYIEQKMEPRLTSEQLNPNMWTLRIVEEDGELDHDFPALDRTRFLSKFGFDEFALVEATSTQFLENEKLTPFNFKINIDHFNS</sequence>
<dbReference type="GO" id="GO:0038203">
    <property type="term" value="P:TORC2 signaling"/>
    <property type="evidence" value="ECO:0007669"/>
    <property type="project" value="TreeGrafter"/>
</dbReference>
<organism evidence="3 4">
    <name type="scientific">Pneumocystis wakefieldiae</name>
    <dbReference type="NCBI Taxonomy" id="38082"/>
    <lineage>
        <taxon>Eukaryota</taxon>
        <taxon>Fungi</taxon>
        <taxon>Dikarya</taxon>
        <taxon>Ascomycota</taxon>
        <taxon>Taphrinomycotina</taxon>
        <taxon>Pneumocystomycetes</taxon>
        <taxon>Pneumocystaceae</taxon>
        <taxon>Pneumocystis</taxon>
    </lineage>
</organism>
<accession>A0A899FVT6</accession>
<dbReference type="GO" id="GO:0031932">
    <property type="term" value="C:TORC2 complex"/>
    <property type="evidence" value="ECO:0007669"/>
    <property type="project" value="InterPro"/>
</dbReference>
<dbReference type="InterPro" id="IPR008828">
    <property type="entry name" value="Sin1/Avo1"/>
</dbReference>
<dbReference type="Pfam" id="PF16978">
    <property type="entry name" value="CRIM"/>
    <property type="match status" value="1"/>
</dbReference>
<dbReference type="GO" id="GO:0005737">
    <property type="term" value="C:cytoplasm"/>
    <property type="evidence" value="ECO:0007669"/>
    <property type="project" value="TreeGrafter"/>
</dbReference>
<dbReference type="AlphaFoldDB" id="A0A899FVT6"/>